<sequence>MIDLTEDHLNELKISIGQRIIFKNKIKHYIEEKKKEDILNMELIFEHDFAQSSFNQIITETVASTEVSSDNQTKLNSEMSTDSEFESNERKKITASSSSATSETLVSFDKPNFPDFDLKDILNKSPYRSIILKYYTEKKTLNPSLRNKLVDIIARHLYNYINKWYVHIFPYIIYQQYRKMNRQQGNLLWLEESWLINVETFYRRVEINIILEREKIQKSQ</sequence>
<dbReference type="EMBL" id="JADYXP020000030">
    <property type="protein sequence ID" value="KAL0098977.1"/>
    <property type="molecule type" value="Genomic_DNA"/>
</dbReference>
<organism evidence="2 3">
    <name type="scientific">Cardiocondyla obscurior</name>
    <dbReference type="NCBI Taxonomy" id="286306"/>
    <lineage>
        <taxon>Eukaryota</taxon>
        <taxon>Metazoa</taxon>
        <taxon>Ecdysozoa</taxon>
        <taxon>Arthropoda</taxon>
        <taxon>Hexapoda</taxon>
        <taxon>Insecta</taxon>
        <taxon>Pterygota</taxon>
        <taxon>Neoptera</taxon>
        <taxon>Endopterygota</taxon>
        <taxon>Hymenoptera</taxon>
        <taxon>Apocrita</taxon>
        <taxon>Aculeata</taxon>
        <taxon>Formicoidea</taxon>
        <taxon>Formicidae</taxon>
        <taxon>Myrmicinae</taxon>
        <taxon>Cardiocondyla</taxon>
    </lineage>
</organism>
<name>A0AAW2EAZ4_9HYME</name>
<feature type="region of interest" description="Disordered" evidence="1">
    <location>
        <begin position="69"/>
        <end position="96"/>
    </location>
</feature>
<proteinExistence type="predicted"/>
<keyword evidence="3" id="KW-1185">Reference proteome</keyword>
<gene>
    <name evidence="2" type="ORF">PUN28_020917</name>
</gene>
<protein>
    <submittedName>
        <fullName evidence="2">Uncharacterized protein</fullName>
    </submittedName>
</protein>
<dbReference type="AlphaFoldDB" id="A0AAW2EAZ4"/>
<evidence type="ECO:0000256" key="1">
    <source>
        <dbReference type="SAM" id="MobiDB-lite"/>
    </source>
</evidence>
<accession>A0AAW2EAZ4</accession>
<reference evidence="2 3" key="1">
    <citation type="submission" date="2023-03" db="EMBL/GenBank/DDBJ databases">
        <title>High recombination rates correlate with genetic variation in Cardiocondyla obscurior ants.</title>
        <authorList>
            <person name="Errbii M."/>
        </authorList>
    </citation>
    <scope>NUCLEOTIDE SEQUENCE [LARGE SCALE GENOMIC DNA]</scope>
    <source>
        <strain evidence="2">Alpha-2009</strain>
        <tissue evidence="2">Whole body</tissue>
    </source>
</reference>
<evidence type="ECO:0000313" key="3">
    <source>
        <dbReference type="Proteomes" id="UP001430953"/>
    </source>
</evidence>
<feature type="compositionally biased region" description="Polar residues" evidence="1">
    <location>
        <begin position="69"/>
        <end position="80"/>
    </location>
</feature>
<dbReference type="Proteomes" id="UP001430953">
    <property type="component" value="Unassembled WGS sequence"/>
</dbReference>
<comment type="caution">
    <text evidence="2">The sequence shown here is derived from an EMBL/GenBank/DDBJ whole genome shotgun (WGS) entry which is preliminary data.</text>
</comment>
<evidence type="ECO:0000313" key="2">
    <source>
        <dbReference type="EMBL" id="KAL0098977.1"/>
    </source>
</evidence>